<sequence length="389" mass="40166">MRWRTGLGVLAGILFLAWGPATPAARAAGPQAVLSRELQSLNTGPLDAYLRQLTASYPGARLPTPGEVARDLLQHRAPVSPGDLLRLLRAGLVGDVAADFRVVGLILVLTVFAALLERLGAAFEAPAVAQVAEVVVVSGILLISLRSFALALGLVQGVVTHLVGMMEALIPLLVVLMVGSGSITAAGIFHPWMVAAVNVVAVLVRQWVLPLILFATVLELLGTWLPRFSLRHVANLFRQAGGALLGGLLTVFLGVMAVQGAAGAVADGVSLRATKFLANTFVPVIGKIFSDAMEAVLGSSLLLKSAVSIVGALAIIVTVAFPLLKLFVMMFLYRLGAAGSEPLGVGPVSQALAALANAMGWMIAVGGAVALMFFLVITVVVSASNGVGL</sequence>
<dbReference type="Proteomes" id="UP000503399">
    <property type="component" value="Chromosome"/>
</dbReference>
<gene>
    <name evidence="3" type="ORF">R50_1406</name>
</gene>
<dbReference type="KEGG" id="hfv:R50_1406"/>
<protein>
    <submittedName>
        <fullName evidence="3">Stage III sporulation protein AE</fullName>
    </submittedName>
</protein>
<feature type="transmembrane region" description="Helical" evidence="1">
    <location>
        <begin position="245"/>
        <end position="266"/>
    </location>
</feature>
<keyword evidence="2" id="KW-0732">Signal</keyword>
<feature type="transmembrane region" description="Helical" evidence="1">
    <location>
        <begin position="207"/>
        <end position="225"/>
    </location>
</feature>
<name>A0A6F8ZH44_9FIRM</name>
<evidence type="ECO:0000313" key="3">
    <source>
        <dbReference type="EMBL" id="CAB1128912.1"/>
    </source>
</evidence>
<feature type="transmembrane region" description="Helical" evidence="1">
    <location>
        <begin position="169"/>
        <end position="195"/>
    </location>
</feature>
<keyword evidence="1" id="KW-1133">Transmembrane helix</keyword>
<feature type="transmembrane region" description="Helical" evidence="1">
    <location>
        <begin position="96"/>
        <end position="116"/>
    </location>
</feature>
<evidence type="ECO:0000313" key="4">
    <source>
        <dbReference type="Proteomes" id="UP000503399"/>
    </source>
</evidence>
<keyword evidence="1" id="KW-0812">Transmembrane</keyword>
<reference evidence="3 4" key="1">
    <citation type="submission" date="2020-02" db="EMBL/GenBank/DDBJ databases">
        <authorList>
            <person name="Hogendoorn C."/>
        </authorList>
    </citation>
    <scope>NUCLEOTIDE SEQUENCE [LARGE SCALE GENOMIC DNA]</scope>
    <source>
        <strain evidence="3">R501</strain>
    </source>
</reference>
<feature type="signal peptide" evidence="2">
    <location>
        <begin position="1"/>
        <end position="27"/>
    </location>
</feature>
<feature type="chain" id="PRO_5038403240" evidence="2">
    <location>
        <begin position="28"/>
        <end position="389"/>
    </location>
</feature>
<organism evidence="3 4">
    <name type="scientific">Candidatus Hydrogenisulfobacillus filiaventi</name>
    <dbReference type="NCBI Taxonomy" id="2707344"/>
    <lineage>
        <taxon>Bacteria</taxon>
        <taxon>Bacillati</taxon>
        <taxon>Bacillota</taxon>
        <taxon>Clostridia</taxon>
        <taxon>Eubacteriales</taxon>
        <taxon>Clostridiales Family XVII. Incertae Sedis</taxon>
        <taxon>Candidatus Hydrogenisulfobacillus</taxon>
    </lineage>
</organism>
<keyword evidence="4" id="KW-1185">Reference proteome</keyword>
<feature type="transmembrane region" description="Helical" evidence="1">
    <location>
        <begin position="353"/>
        <end position="381"/>
    </location>
</feature>
<dbReference type="EMBL" id="LR778114">
    <property type="protein sequence ID" value="CAB1128912.1"/>
    <property type="molecule type" value="Genomic_DNA"/>
</dbReference>
<dbReference type="InterPro" id="IPR014194">
    <property type="entry name" value="Spore_III_AE"/>
</dbReference>
<dbReference type="NCBIfam" id="TIGR02829">
    <property type="entry name" value="spore_III_AE"/>
    <property type="match status" value="1"/>
</dbReference>
<accession>A0A6F8ZH44</accession>
<dbReference type="AlphaFoldDB" id="A0A6F8ZH44"/>
<dbReference type="Pfam" id="PF09546">
    <property type="entry name" value="Spore_III_AE"/>
    <property type="match status" value="1"/>
</dbReference>
<feature type="transmembrane region" description="Helical" evidence="1">
    <location>
        <begin position="309"/>
        <end position="333"/>
    </location>
</feature>
<feature type="transmembrane region" description="Helical" evidence="1">
    <location>
        <begin position="128"/>
        <end position="149"/>
    </location>
</feature>
<evidence type="ECO:0000256" key="1">
    <source>
        <dbReference type="SAM" id="Phobius"/>
    </source>
</evidence>
<evidence type="ECO:0000256" key="2">
    <source>
        <dbReference type="SAM" id="SignalP"/>
    </source>
</evidence>
<keyword evidence="1" id="KW-0472">Membrane</keyword>
<proteinExistence type="predicted"/>